<comment type="caution">
    <text evidence="8">The sequence shown here is derived from an EMBL/GenBank/DDBJ whole genome shotgun (WGS) entry which is preliminary data.</text>
</comment>
<evidence type="ECO:0000256" key="3">
    <source>
        <dbReference type="ARBA" id="ARBA00022670"/>
    </source>
</evidence>
<evidence type="ECO:0000256" key="1">
    <source>
        <dbReference type="ARBA" id="ARBA00004328"/>
    </source>
</evidence>
<name>J1GSD8_9ACTO</name>
<dbReference type="InterPro" id="IPR054612">
    <property type="entry name" value="Phage_capsid-like_C"/>
</dbReference>
<feature type="domain" description="Prohead serine protease" evidence="6">
    <location>
        <begin position="13"/>
        <end position="152"/>
    </location>
</feature>
<dbReference type="EC" id="3.4.-.-" evidence="8"/>
<dbReference type="InterPro" id="IPR024455">
    <property type="entry name" value="Phage_capsid"/>
</dbReference>
<evidence type="ECO:0000256" key="2">
    <source>
        <dbReference type="ARBA" id="ARBA00022612"/>
    </source>
</evidence>
<dbReference type="Pfam" id="PF05065">
    <property type="entry name" value="Phage_capsid"/>
    <property type="match status" value="1"/>
</dbReference>
<gene>
    <name evidence="8" type="ORF">HMPREF1317_0295</name>
</gene>
<keyword evidence="4 8" id="KW-0378">Hydrolase</keyword>
<protein>
    <submittedName>
        <fullName evidence="8">Phage prohead protease, HK97 family</fullName>
        <ecNumber evidence="8">3.4.-.-</ecNumber>
    </submittedName>
</protein>
<dbReference type="InterPro" id="IPR054613">
    <property type="entry name" value="Peptidase_S78_dom"/>
</dbReference>
<dbReference type="SUPFAM" id="SSF56563">
    <property type="entry name" value="Major capsid protein gp5"/>
    <property type="match status" value="1"/>
</dbReference>
<evidence type="ECO:0000313" key="8">
    <source>
        <dbReference type="EMBL" id="EJF35828.1"/>
    </source>
</evidence>
<comment type="subcellular location">
    <subcellularLocation>
        <location evidence="1">Virion</location>
    </subcellularLocation>
</comment>
<dbReference type="GO" id="GO:0008233">
    <property type="term" value="F:peptidase activity"/>
    <property type="evidence" value="ECO:0007669"/>
    <property type="project" value="UniProtKB-KW"/>
</dbReference>
<dbReference type="EMBL" id="AKFS01000299">
    <property type="protein sequence ID" value="EJF35828.1"/>
    <property type="molecule type" value="Genomic_DNA"/>
</dbReference>
<organism evidence="8 9">
    <name type="scientific">Schaalia georgiae F0490</name>
    <dbReference type="NCBI Taxonomy" id="1125717"/>
    <lineage>
        <taxon>Bacteria</taxon>
        <taxon>Bacillati</taxon>
        <taxon>Actinomycetota</taxon>
        <taxon>Actinomycetes</taxon>
        <taxon>Actinomycetales</taxon>
        <taxon>Actinomycetaceae</taxon>
        <taxon>Schaalia</taxon>
    </lineage>
</organism>
<dbReference type="RefSeq" id="WP_005872630.1">
    <property type="nucleotide sequence ID" value="NZ_AKFS01000299.1"/>
</dbReference>
<reference evidence="8 9" key="1">
    <citation type="submission" date="2012-05" db="EMBL/GenBank/DDBJ databases">
        <authorList>
            <person name="Harkins D.M."/>
            <person name="Madupu R."/>
            <person name="Durkin A.S."/>
            <person name="Torralba M."/>
            <person name="Methe B."/>
            <person name="Sutton G.G."/>
            <person name="Nelson K.E."/>
        </authorList>
    </citation>
    <scope>NUCLEOTIDE SEQUENCE [LARGE SCALE GENOMIC DNA]</scope>
    <source>
        <strain evidence="8 9">F0490</strain>
    </source>
</reference>
<dbReference type="NCBIfam" id="TIGR01543">
    <property type="entry name" value="proheadase_HK97"/>
    <property type="match status" value="1"/>
</dbReference>
<dbReference type="GO" id="GO:0006508">
    <property type="term" value="P:proteolysis"/>
    <property type="evidence" value="ECO:0007669"/>
    <property type="project" value="UniProtKB-KW"/>
</dbReference>
<feature type="domain" description="Phage capsid-like C-terminal" evidence="7">
    <location>
        <begin position="255"/>
        <end position="486"/>
    </location>
</feature>
<evidence type="ECO:0000259" key="7">
    <source>
        <dbReference type="Pfam" id="PF05065"/>
    </source>
</evidence>
<evidence type="ECO:0000256" key="5">
    <source>
        <dbReference type="SAM" id="MobiDB-lite"/>
    </source>
</evidence>
<evidence type="ECO:0000313" key="9">
    <source>
        <dbReference type="Proteomes" id="UP000004578"/>
    </source>
</evidence>
<keyword evidence="9" id="KW-1185">Reference proteome</keyword>
<dbReference type="InterPro" id="IPR006433">
    <property type="entry name" value="Prohead_protease"/>
</dbReference>
<accession>J1GSD8</accession>
<proteinExistence type="predicted"/>
<dbReference type="Gene3D" id="3.30.2320.10">
    <property type="entry name" value="hypothetical protein PF0899 domain"/>
    <property type="match status" value="1"/>
</dbReference>
<evidence type="ECO:0000256" key="4">
    <source>
        <dbReference type="ARBA" id="ARBA00022801"/>
    </source>
</evidence>
<dbReference type="NCBIfam" id="TIGR01554">
    <property type="entry name" value="major_cap_HK97"/>
    <property type="match status" value="1"/>
</dbReference>
<keyword evidence="3 8" id="KW-0645">Protease</keyword>
<sequence>MNLQTRTLTTTLRAADDSDGRTLTGVAVPFDTETTIIPGYREKIARGAIDLDSRPMLFYRHDEPIGVITSMSETAEGLVIEARISDTALGRDAATLARDGAIGNLSIGFYEVAYEDADAEDGAVVRTQTRIDLREVSLVPISAYEDARITSVRQAPAPAPTQEGPTTVNKSTTTPTAEDLDAIRTENAALARRLSLLEATGTAPAAPATETRSAGQLLRAAIVDGDKTAEAALALVVGRAAPNTTTSADARMNTPTFVADLTRLIDNANPLMKLFSTGELPATGNTLEFARLKESTLKVEKQSAEGAALPTGGVKTEVATATVDTYGGGTVLTRQAIERTPANVLDLSLRGLAIEAGKRLATDFATAFEAAVKGRAAGTITAKKAAAELDWKTVLSLMLDALDAYEDIAMSCDGLILNRATFEALAGMVDSAGRPILAVSGNPASNAIGTVSASGRWVDLDGLRVVTNKHLTAAGMGENVVGAFYNREAIRTYTSPLASLQDQGVLDLTAAFSVYQYAAFADEIPASLIPLKMGA</sequence>
<feature type="region of interest" description="Disordered" evidence="5">
    <location>
        <begin position="154"/>
        <end position="174"/>
    </location>
</feature>
<dbReference type="Pfam" id="PF04586">
    <property type="entry name" value="Peptidase_S78"/>
    <property type="match status" value="1"/>
</dbReference>
<dbReference type="AlphaFoldDB" id="J1GSD8"/>
<dbReference type="Proteomes" id="UP000004578">
    <property type="component" value="Unassembled WGS sequence"/>
</dbReference>
<dbReference type="PATRIC" id="fig|1125717.3.peg.1893"/>
<dbReference type="OrthoDB" id="3268964at2"/>
<keyword evidence="2" id="KW-1188">Viral release from host cell</keyword>
<dbReference type="Gene3D" id="3.30.2400.10">
    <property type="entry name" value="Major capsid protein gp5"/>
    <property type="match status" value="1"/>
</dbReference>
<evidence type="ECO:0000259" key="6">
    <source>
        <dbReference type="Pfam" id="PF04586"/>
    </source>
</evidence>